<evidence type="ECO:0000313" key="2">
    <source>
        <dbReference type="Proteomes" id="UP000001070"/>
    </source>
</evidence>
<name>B4JYJ7_DROGR</name>
<reference evidence="1 2" key="1">
    <citation type="journal article" date="2007" name="Nature">
        <title>Evolution of genes and genomes on the Drosophila phylogeny.</title>
        <authorList>
            <consortium name="Drosophila 12 Genomes Consortium"/>
            <person name="Clark A.G."/>
            <person name="Eisen M.B."/>
            <person name="Smith D.R."/>
            <person name="Bergman C.M."/>
            <person name="Oliver B."/>
            <person name="Markow T.A."/>
            <person name="Kaufman T.C."/>
            <person name="Kellis M."/>
            <person name="Gelbart W."/>
            <person name="Iyer V.N."/>
            <person name="Pollard D.A."/>
            <person name="Sackton T.B."/>
            <person name="Larracuente A.M."/>
            <person name="Singh N.D."/>
            <person name="Abad J.P."/>
            <person name="Abt D.N."/>
            <person name="Adryan B."/>
            <person name="Aguade M."/>
            <person name="Akashi H."/>
            <person name="Anderson W.W."/>
            <person name="Aquadro C.F."/>
            <person name="Ardell D.H."/>
            <person name="Arguello R."/>
            <person name="Artieri C.G."/>
            <person name="Barbash D.A."/>
            <person name="Barker D."/>
            <person name="Barsanti P."/>
            <person name="Batterham P."/>
            <person name="Batzoglou S."/>
            <person name="Begun D."/>
            <person name="Bhutkar A."/>
            <person name="Blanco E."/>
            <person name="Bosak S.A."/>
            <person name="Bradley R.K."/>
            <person name="Brand A.D."/>
            <person name="Brent M.R."/>
            <person name="Brooks A.N."/>
            <person name="Brown R.H."/>
            <person name="Butlin R.K."/>
            <person name="Caggese C."/>
            <person name="Calvi B.R."/>
            <person name="Bernardo de Carvalho A."/>
            <person name="Caspi A."/>
            <person name="Castrezana S."/>
            <person name="Celniker S.E."/>
            <person name="Chang J.L."/>
            <person name="Chapple C."/>
            <person name="Chatterji S."/>
            <person name="Chinwalla A."/>
            <person name="Civetta A."/>
            <person name="Clifton S.W."/>
            <person name="Comeron J.M."/>
            <person name="Costello J.C."/>
            <person name="Coyne J.A."/>
            <person name="Daub J."/>
            <person name="David R.G."/>
            <person name="Delcher A.L."/>
            <person name="Delehaunty K."/>
            <person name="Do C.B."/>
            <person name="Ebling H."/>
            <person name="Edwards K."/>
            <person name="Eickbush T."/>
            <person name="Evans J.D."/>
            <person name="Filipski A."/>
            <person name="Findeiss S."/>
            <person name="Freyhult E."/>
            <person name="Fulton L."/>
            <person name="Fulton R."/>
            <person name="Garcia A.C."/>
            <person name="Gardiner A."/>
            <person name="Garfield D.A."/>
            <person name="Garvin B.E."/>
            <person name="Gibson G."/>
            <person name="Gilbert D."/>
            <person name="Gnerre S."/>
            <person name="Godfrey J."/>
            <person name="Good R."/>
            <person name="Gotea V."/>
            <person name="Gravely B."/>
            <person name="Greenberg A.J."/>
            <person name="Griffiths-Jones S."/>
            <person name="Gross S."/>
            <person name="Guigo R."/>
            <person name="Gustafson E.A."/>
            <person name="Haerty W."/>
            <person name="Hahn M.W."/>
            <person name="Halligan D.L."/>
            <person name="Halpern A.L."/>
            <person name="Halter G.M."/>
            <person name="Han M.V."/>
            <person name="Heger A."/>
            <person name="Hillier L."/>
            <person name="Hinrichs A.S."/>
            <person name="Holmes I."/>
            <person name="Hoskins R.A."/>
            <person name="Hubisz M.J."/>
            <person name="Hultmark D."/>
            <person name="Huntley M.A."/>
            <person name="Jaffe D.B."/>
            <person name="Jagadeeshan S."/>
            <person name="Jeck W.R."/>
            <person name="Johnson J."/>
            <person name="Jones C.D."/>
            <person name="Jordan W.C."/>
            <person name="Karpen G.H."/>
            <person name="Kataoka E."/>
            <person name="Keightley P.D."/>
            <person name="Kheradpour P."/>
            <person name="Kirkness E.F."/>
            <person name="Koerich L.B."/>
            <person name="Kristiansen K."/>
            <person name="Kudrna D."/>
            <person name="Kulathinal R.J."/>
            <person name="Kumar S."/>
            <person name="Kwok R."/>
            <person name="Lander E."/>
            <person name="Langley C.H."/>
            <person name="Lapoint R."/>
            <person name="Lazzaro B.P."/>
            <person name="Lee S.J."/>
            <person name="Levesque L."/>
            <person name="Li R."/>
            <person name="Lin C.F."/>
            <person name="Lin M.F."/>
            <person name="Lindblad-Toh K."/>
            <person name="Llopart A."/>
            <person name="Long M."/>
            <person name="Low L."/>
            <person name="Lozovsky E."/>
            <person name="Lu J."/>
            <person name="Luo M."/>
            <person name="Machado C.A."/>
            <person name="Makalowski W."/>
            <person name="Marzo M."/>
            <person name="Matsuda M."/>
            <person name="Matzkin L."/>
            <person name="McAllister B."/>
            <person name="McBride C.S."/>
            <person name="McKernan B."/>
            <person name="McKernan K."/>
            <person name="Mendez-Lago M."/>
            <person name="Minx P."/>
            <person name="Mollenhauer M.U."/>
            <person name="Montooth K."/>
            <person name="Mount S.M."/>
            <person name="Mu X."/>
            <person name="Myers E."/>
            <person name="Negre B."/>
            <person name="Newfeld S."/>
            <person name="Nielsen R."/>
            <person name="Noor M.A."/>
            <person name="O'Grady P."/>
            <person name="Pachter L."/>
            <person name="Papaceit M."/>
            <person name="Parisi M.J."/>
            <person name="Parisi M."/>
            <person name="Parts L."/>
            <person name="Pedersen J.S."/>
            <person name="Pesole G."/>
            <person name="Phillippy A.M."/>
            <person name="Ponting C.P."/>
            <person name="Pop M."/>
            <person name="Porcelli D."/>
            <person name="Powell J.R."/>
            <person name="Prohaska S."/>
            <person name="Pruitt K."/>
            <person name="Puig M."/>
            <person name="Quesneville H."/>
            <person name="Ram K.R."/>
            <person name="Rand D."/>
            <person name="Rasmussen M.D."/>
            <person name="Reed L.K."/>
            <person name="Reenan R."/>
            <person name="Reily A."/>
            <person name="Remington K.A."/>
            <person name="Rieger T.T."/>
            <person name="Ritchie M.G."/>
            <person name="Robin C."/>
            <person name="Rogers Y.H."/>
            <person name="Rohde C."/>
            <person name="Rozas J."/>
            <person name="Rubenfield M.J."/>
            <person name="Ruiz A."/>
            <person name="Russo S."/>
            <person name="Salzberg S.L."/>
            <person name="Sanchez-Gracia A."/>
            <person name="Saranga D.J."/>
            <person name="Sato H."/>
            <person name="Schaeffer S.W."/>
            <person name="Schatz M.C."/>
            <person name="Schlenke T."/>
            <person name="Schwartz R."/>
            <person name="Segarra C."/>
            <person name="Singh R.S."/>
            <person name="Sirot L."/>
            <person name="Sirota M."/>
            <person name="Sisneros N.B."/>
            <person name="Smith C.D."/>
            <person name="Smith T.F."/>
            <person name="Spieth J."/>
            <person name="Stage D.E."/>
            <person name="Stark A."/>
            <person name="Stephan W."/>
            <person name="Strausberg R.L."/>
            <person name="Strempel S."/>
            <person name="Sturgill D."/>
            <person name="Sutton G."/>
            <person name="Sutton G.G."/>
            <person name="Tao W."/>
            <person name="Teichmann S."/>
            <person name="Tobari Y.N."/>
            <person name="Tomimura Y."/>
            <person name="Tsolas J.M."/>
            <person name="Valente V.L."/>
            <person name="Venter E."/>
            <person name="Venter J.C."/>
            <person name="Vicario S."/>
            <person name="Vieira F.G."/>
            <person name="Vilella A.J."/>
            <person name="Villasante A."/>
            <person name="Walenz B."/>
            <person name="Wang J."/>
            <person name="Wasserman M."/>
            <person name="Watts T."/>
            <person name="Wilson D."/>
            <person name="Wilson R.K."/>
            <person name="Wing R.A."/>
            <person name="Wolfner M.F."/>
            <person name="Wong A."/>
            <person name="Wong G.K."/>
            <person name="Wu C.I."/>
            <person name="Wu G."/>
            <person name="Yamamoto D."/>
            <person name="Yang H.P."/>
            <person name="Yang S.P."/>
            <person name="Yorke J.A."/>
            <person name="Yoshida K."/>
            <person name="Zdobnov E."/>
            <person name="Zhang P."/>
            <person name="Zhang Y."/>
            <person name="Zimin A.V."/>
            <person name="Baldwin J."/>
            <person name="Abdouelleil A."/>
            <person name="Abdulkadir J."/>
            <person name="Abebe A."/>
            <person name="Abera B."/>
            <person name="Abreu J."/>
            <person name="Acer S.C."/>
            <person name="Aftuck L."/>
            <person name="Alexander A."/>
            <person name="An P."/>
            <person name="Anderson E."/>
            <person name="Anderson S."/>
            <person name="Arachi H."/>
            <person name="Azer M."/>
            <person name="Bachantsang P."/>
            <person name="Barry A."/>
            <person name="Bayul T."/>
            <person name="Berlin A."/>
            <person name="Bessette D."/>
            <person name="Bloom T."/>
            <person name="Blye J."/>
            <person name="Boguslavskiy L."/>
            <person name="Bonnet C."/>
            <person name="Boukhgalter B."/>
            <person name="Bourzgui I."/>
            <person name="Brown A."/>
            <person name="Cahill P."/>
            <person name="Channer S."/>
            <person name="Cheshatsang Y."/>
            <person name="Chuda L."/>
            <person name="Citroen M."/>
            <person name="Collymore A."/>
            <person name="Cooke P."/>
            <person name="Costello M."/>
            <person name="D'Aco K."/>
            <person name="Daza R."/>
            <person name="De Haan G."/>
            <person name="DeGray S."/>
            <person name="DeMaso C."/>
            <person name="Dhargay N."/>
            <person name="Dooley K."/>
            <person name="Dooley E."/>
            <person name="Doricent M."/>
            <person name="Dorje P."/>
            <person name="Dorjee K."/>
            <person name="Dupes A."/>
            <person name="Elong R."/>
            <person name="Falk J."/>
            <person name="Farina A."/>
            <person name="Faro S."/>
            <person name="Ferguson D."/>
            <person name="Fisher S."/>
            <person name="Foley C.D."/>
            <person name="Franke A."/>
            <person name="Friedrich D."/>
            <person name="Gadbois L."/>
            <person name="Gearin G."/>
            <person name="Gearin C.R."/>
            <person name="Giannoukos G."/>
            <person name="Goode T."/>
            <person name="Graham J."/>
            <person name="Grandbois E."/>
            <person name="Grewal S."/>
            <person name="Gyaltsen K."/>
            <person name="Hafez N."/>
            <person name="Hagos B."/>
            <person name="Hall J."/>
            <person name="Henson C."/>
            <person name="Hollinger A."/>
            <person name="Honan T."/>
            <person name="Huard M.D."/>
            <person name="Hughes L."/>
            <person name="Hurhula B."/>
            <person name="Husby M.E."/>
            <person name="Kamat A."/>
            <person name="Kanga B."/>
            <person name="Kashin S."/>
            <person name="Khazanovich D."/>
            <person name="Kisner P."/>
            <person name="Lance K."/>
            <person name="Lara M."/>
            <person name="Lee W."/>
            <person name="Lennon N."/>
            <person name="Letendre F."/>
            <person name="LeVine R."/>
            <person name="Lipovsky A."/>
            <person name="Liu X."/>
            <person name="Liu J."/>
            <person name="Liu S."/>
            <person name="Lokyitsang T."/>
            <person name="Lokyitsang Y."/>
            <person name="Lubonja R."/>
            <person name="Lui A."/>
            <person name="MacDonald P."/>
            <person name="Magnisalis V."/>
            <person name="Maru K."/>
            <person name="Matthews C."/>
            <person name="McCusker W."/>
            <person name="McDonough S."/>
            <person name="Mehta T."/>
            <person name="Meldrim J."/>
            <person name="Meneus L."/>
            <person name="Mihai O."/>
            <person name="Mihalev A."/>
            <person name="Mihova T."/>
            <person name="Mittelman R."/>
            <person name="Mlenga V."/>
            <person name="Montmayeur A."/>
            <person name="Mulrain L."/>
            <person name="Navidi A."/>
            <person name="Naylor J."/>
            <person name="Negash T."/>
            <person name="Nguyen T."/>
            <person name="Nguyen N."/>
            <person name="Nicol R."/>
            <person name="Norbu C."/>
            <person name="Norbu N."/>
            <person name="Novod N."/>
            <person name="O'Neill B."/>
            <person name="Osman S."/>
            <person name="Markiewicz E."/>
            <person name="Oyono O.L."/>
            <person name="Patti C."/>
            <person name="Phunkhang P."/>
            <person name="Pierre F."/>
            <person name="Priest M."/>
            <person name="Raghuraman S."/>
            <person name="Rege F."/>
            <person name="Reyes R."/>
            <person name="Rise C."/>
            <person name="Rogov P."/>
            <person name="Ross K."/>
            <person name="Ryan E."/>
            <person name="Settipalli S."/>
            <person name="Shea T."/>
            <person name="Sherpa N."/>
            <person name="Shi L."/>
            <person name="Shih D."/>
            <person name="Sparrow T."/>
            <person name="Spaulding J."/>
            <person name="Stalker J."/>
            <person name="Stange-Thomann N."/>
            <person name="Stavropoulos S."/>
            <person name="Stone C."/>
            <person name="Strader C."/>
            <person name="Tesfaye S."/>
            <person name="Thomson T."/>
            <person name="Thoulutsang Y."/>
            <person name="Thoulutsang D."/>
            <person name="Topham K."/>
            <person name="Topping I."/>
            <person name="Tsamla T."/>
            <person name="Vassiliev H."/>
            <person name="Vo A."/>
            <person name="Wangchuk T."/>
            <person name="Wangdi T."/>
            <person name="Weiand M."/>
            <person name="Wilkinson J."/>
            <person name="Wilson A."/>
            <person name="Yadav S."/>
            <person name="Young G."/>
            <person name="Yu Q."/>
            <person name="Zembek L."/>
            <person name="Zhong D."/>
            <person name="Zimmer A."/>
            <person name="Zwirko Z."/>
            <person name="Jaffe D.B."/>
            <person name="Alvarez P."/>
            <person name="Brockman W."/>
            <person name="Butler J."/>
            <person name="Chin C."/>
            <person name="Gnerre S."/>
            <person name="Grabherr M."/>
            <person name="Kleber M."/>
            <person name="Mauceli E."/>
            <person name="MacCallum I."/>
        </authorList>
    </citation>
    <scope>NUCLEOTIDE SEQUENCE [LARGE SCALE GENOMIC DNA]</scope>
    <source>
        <strain evidence="2">Tucson 15287-2541.00</strain>
    </source>
</reference>
<proteinExistence type="predicted"/>
<evidence type="ECO:0000313" key="1">
    <source>
        <dbReference type="EMBL" id="EDV90759.1"/>
    </source>
</evidence>
<organism evidence="2">
    <name type="scientific">Drosophila grimshawi</name>
    <name type="common">Hawaiian fruit fly</name>
    <name type="synonym">Idiomyia grimshawi</name>
    <dbReference type="NCBI Taxonomy" id="7222"/>
    <lineage>
        <taxon>Eukaryota</taxon>
        <taxon>Metazoa</taxon>
        <taxon>Ecdysozoa</taxon>
        <taxon>Arthropoda</taxon>
        <taxon>Hexapoda</taxon>
        <taxon>Insecta</taxon>
        <taxon>Pterygota</taxon>
        <taxon>Neoptera</taxon>
        <taxon>Endopterygota</taxon>
        <taxon>Diptera</taxon>
        <taxon>Brachycera</taxon>
        <taxon>Muscomorpha</taxon>
        <taxon>Ephydroidea</taxon>
        <taxon>Drosophilidae</taxon>
        <taxon>Drosophila</taxon>
        <taxon>Hawaiian Drosophila</taxon>
    </lineage>
</organism>
<sequence length="142" mass="15634">MLVEAANGYEYNRRSKRDMPGIIKGYELLGRSSNSSNPECSSRQCSTGTYRELLRITGYMNNSKNKNSNVNVYVSMGYGNDRLGSKRAAGVREGVRAGVVECVDLTLLPANDTIDADADAIVVFALAFVSNFKDLHDARRSR</sequence>
<protein>
    <submittedName>
        <fullName evidence="1">GH14001</fullName>
    </submittedName>
</protein>
<keyword evidence="2" id="KW-1185">Reference proteome</keyword>
<dbReference type="EMBL" id="CH916377">
    <property type="protein sequence ID" value="EDV90759.1"/>
    <property type="molecule type" value="Genomic_DNA"/>
</dbReference>
<dbReference type="AlphaFoldDB" id="B4JYJ7"/>
<dbReference type="Proteomes" id="UP000001070">
    <property type="component" value="Unassembled WGS sequence"/>
</dbReference>
<dbReference type="HOGENOM" id="CLU_1817771_0_0_1"/>
<accession>B4JYJ7</accession>
<gene>
    <name evidence="1" type="primary">Dgri\GH14001</name>
    <name evidence="1" type="ORF">Dgri_GH14001</name>
</gene>
<dbReference type="InParanoid" id="B4JYJ7"/>